<dbReference type="Gene3D" id="4.10.400.10">
    <property type="entry name" value="Low-density Lipoprotein Receptor"/>
    <property type="match status" value="1"/>
</dbReference>
<name>A0ABY7D8Y4_MYAAR</name>
<keyword evidence="1" id="KW-1015">Disulfide bond</keyword>
<dbReference type="EMBL" id="CP111012">
    <property type="protein sequence ID" value="WAQ93834.1"/>
    <property type="molecule type" value="Genomic_DNA"/>
</dbReference>
<dbReference type="InterPro" id="IPR023415">
    <property type="entry name" value="LDLR_class-A_CS"/>
</dbReference>
<reference evidence="3" key="1">
    <citation type="submission" date="2022-11" db="EMBL/GenBank/DDBJ databases">
        <title>Centuries of genome instability and evolution in soft-shell clam transmissible cancer (bioRxiv).</title>
        <authorList>
            <person name="Hart S.F.M."/>
            <person name="Yonemitsu M.A."/>
            <person name="Giersch R.M."/>
            <person name="Beal B.F."/>
            <person name="Arriagada G."/>
            <person name="Davis B.W."/>
            <person name="Ostrander E.A."/>
            <person name="Goff S.P."/>
            <person name="Metzger M.J."/>
        </authorList>
    </citation>
    <scope>NUCLEOTIDE SEQUENCE</scope>
    <source>
        <strain evidence="3">MELC-2E11</strain>
        <tissue evidence="3">Siphon/mantle</tissue>
    </source>
</reference>
<comment type="caution">
    <text evidence="2">Lacks conserved residue(s) required for the propagation of feature annotation.</text>
</comment>
<dbReference type="Proteomes" id="UP001164746">
    <property type="component" value="Chromosome 1"/>
</dbReference>
<dbReference type="SUPFAM" id="SSF57424">
    <property type="entry name" value="LDL receptor-like module"/>
    <property type="match status" value="1"/>
</dbReference>
<gene>
    <name evidence="3" type="ORF">MAR_006305</name>
</gene>
<keyword evidence="4" id="KW-1185">Reference proteome</keyword>
<dbReference type="Pfam" id="PF00057">
    <property type="entry name" value="Ldl_recept_a"/>
    <property type="match status" value="1"/>
</dbReference>
<evidence type="ECO:0000313" key="4">
    <source>
        <dbReference type="Proteomes" id="UP001164746"/>
    </source>
</evidence>
<dbReference type="SMART" id="SM00192">
    <property type="entry name" value="LDLa"/>
    <property type="match status" value="2"/>
</dbReference>
<dbReference type="PROSITE" id="PS50068">
    <property type="entry name" value="LDLRA_2"/>
    <property type="match status" value="1"/>
</dbReference>
<accession>A0ABY7D8Y4</accession>
<evidence type="ECO:0000256" key="1">
    <source>
        <dbReference type="ARBA" id="ARBA00023157"/>
    </source>
</evidence>
<dbReference type="PROSITE" id="PS01209">
    <property type="entry name" value="LDLRA_1"/>
    <property type="match status" value="1"/>
</dbReference>
<dbReference type="Gene3D" id="2.40.128.620">
    <property type="match status" value="1"/>
</dbReference>
<dbReference type="InterPro" id="IPR002172">
    <property type="entry name" value="LDrepeatLR_classA_rpt"/>
</dbReference>
<dbReference type="InterPro" id="IPR036055">
    <property type="entry name" value="LDL_receptor-like_sf"/>
</dbReference>
<organism evidence="3 4">
    <name type="scientific">Mya arenaria</name>
    <name type="common">Soft-shell clam</name>
    <dbReference type="NCBI Taxonomy" id="6604"/>
    <lineage>
        <taxon>Eukaryota</taxon>
        <taxon>Metazoa</taxon>
        <taxon>Spiralia</taxon>
        <taxon>Lophotrochozoa</taxon>
        <taxon>Mollusca</taxon>
        <taxon>Bivalvia</taxon>
        <taxon>Autobranchia</taxon>
        <taxon>Heteroconchia</taxon>
        <taxon>Euheterodonta</taxon>
        <taxon>Imparidentia</taxon>
        <taxon>Neoheterodontei</taxon>
        <taxon>Myida</taxon>
        <taxon>Myoidea</taxon>
        <taxon>Myidae</taxon>
        <taxon>Mya</taxon>
    </lineage>
</organism>
<dbReference type="PRINTS" id="PR00261">
    <property type="entry name" value="LDLRECEPTOR"/>
</dbReference>
<sequence length="130" mass="14981">MDLKALDFKNRHFYFHGYCRQWNLYQCIRRYDICDGEKNCVNGEDESFPTCDMDKCLQRGGFYCNSSRMCILTNNVCNGITNCIEAEDENAPACISSYTNDRCRRKGRIPVPTYTTNEVVECRPSADAVV</sequence>
<evidence type="ECO:0000256" key="2">
    <source>
        <dbReference type="PROSITE-ProRule" id="PRU00124"/>
    </source>
</evidence>
<evidence type="ECO:0000313" key="3">
    <source>
        <dbReference type="EMBL" id="WAQ93834.1"/>
    </source>
</evidence>
<proteinExistence type="predicted"/>
<protein>
    <submittedName>
        <fullName evidence="3">LRP2-like protein</fullName>
    </submittedName>
</protein>